<dbReference type="Gene3D" id="3.40.109.10">
    <property type="entry name" value="NADH Oxidase"/>
    <property type="match status" value="2"/>
</dbReference>
<dbReference type="PANTHER" id="PTHR43745">
    <property type="entry name" value="NITROREDUCTASE MJ1384-RELATED"/>
    <property type="match status" value="1"/>
</dbReference>
<evidence type="ECO:0000313" key="2">
    <source>
        <dbReference type="EMBL" id="SEE57516.1"/>
    </source>
</evidence>
<sequence length="532" mass="57160">MISTEDFAYEYASVIRRRNRDPMPHPEFEPDWSDKPRQFKHYPGALSIPLASPPAGVPATTVADGLFADAKDEPFDLDLLGGMLRDSYGVNGRRLAVQANADVVGYPYYSRANWSRGTASGGGLYPCSIYWVAGPGAGVMPGVYHYAPRAHAMARLLAGDVTGYVRDALDEPAHATQFLVVGVKYWANSFKYANFSYHAVSMDVGTVVQTWKLWAGARHRVEPRFWFDQEALGRLLGIESDAEGLFAVVPLTWAEGGDGRSATPGAEVRVRRHEHEKSRRVKAFDLVQRIHRATAQAATARPATGALSPASVASTAGAATPPAAGDVVLPHPSRLDLPIRAALRSRRSSFGRFSSHQPMAAADLAALLRASDAARMPTEIAAPGDGGLATFYVFVNHVQGVAPGAYAYDAGNHRLRLIRDGAQGAFLQRNYFLTNYNLEQASVVVVPAIRIEAVLDAAGARGYNVANATVGAIAQAYYTAAAALELGCGVALGFDGVSYIEQLGLEETGETPLLIMMAGPERASVSNYRYEC</sequence>
<dbReference type="EMBL" id="FNUC01000003">
    <property type="protein sequence ID" value="SEE57516.1"/>
    <property type="molecule type" value="Genomic_DNA"/>
</dbReference>
<dbReference type="NCBIfam" id="TIGR03605">
    <property type="entry name" value="antibiot_sagB"/>
    <property type="match status" value="1"/>
</dbReference>
<organism evidence="2 3">
    <name type="scientific">Jiangella alba</name>
    <dbReference type="NCBI Taxonomy" id="561176"/>
    <lineage>
        <taxon>Bacteria</taxon>
        <taxon>Bacillati</taxon>
        <taxon>Actinomycetota</taxon>
        <taxon>Actinomycetes</taxon>
        <taxon>Jiangellales</taxon>
        <taxon>Jiangellaceae</taxon>
        <taxon>Jiangella</taxon>
    </lineage>
</organism>
<protein>
    <submittedName>
        <fullName evidence="2">SagB-type dehydrogenase domain-containing protein</fullName>
    </submittedName>
</protein>
<accession>A0A1H5JY96</accession>
<proteinExistence type="predicted"/>
<dbReference type="RefSeq" id="WP_216094145.1">
    <property type="nucleotide sequence ID" value="NZ_FNUC01000003.1"/>
</dbReference>
<dbReference type="InterPro" id="IPR052544">
    <property type="entry name" value="Bacteriocin_Proc_Enz"/>
</dbReference>
<dbReference type="InterPro" id="IPR029479">
    <property type="entry name" value="Nitroreductase"/>
</dbReference>
<name>A0A1H5JY96_9ACTN</name>
<dbReference type="InterPro" id="IPR000415">
    <property type="entry name" value="Nitroreductase-like"/>
</dbReference>
<reference evidence="3" key="1">
    <citation type="submission" date="2016-10" db="EMBL/GenBank/DDBJ databases">
        <authorList>
            <person name="Varghese N."/>
            <person name="Submissions S."/>
        </authorList>
    </citation>
    <scope>NUCLEOTIDE SEQUENCE [LARGE SCALE GENOMIC DNA]</scope>
    <source>
        <strain evidence="3">DSM 45237</strain>
    </source>
</reference>
<evidence type="ECO:0000259" key="1">
    <source>
        <dbReference type="Pfam" id="PF00881"/>
    </source>
</evidence>
<dbReference type="GO" id="GO:0016491">
    <property type="term" value="F:oxidoreductase activity"/>
    <property type="evidence" value="ECO:0007669"/>
    <property type="project" value="InterPro"/>
</dbReference>
<dbReference type="Proteomes" id="UP000181980">
    <property type="component" value="Unassembled WGS sequence"/>
</dbReference>
<keyword evidence="3" id="KW-1185">Reference proteome</keyword>
<dbReference type="PANTHER" id="PTHR43745:SF2">
    <property type="entry name" value="NITROREDUCTASE MJ1384-RELATED"/>
    <property type="match status" value="1"/>
</dbReference>
<dbReference type="STRING" id="561176.SAMN04488561_1805"/>
<dbReference type="Pfam" id="PF00881">
    <property type="entry name" value="Nitroreductase"/>
    <property type="match status" value="1"/>
</dbReference>
<dbReference type="InterPro" id="IPR020051">
    <property type="entry name" value="SagB-type_dehydrogenase"/>
</dbReference>
<gene>
    <name evidence="2" type="ORF">SAMN04488561_1805</name>
</gene>
<feature type="domain" description="Nitroreductase" evidence="1">
    <location>
        <begin position="344"/>
        <end position="519"/>
    </location>
</feature>
<dbReference type="SUPFAM" id="SSF55469">
    <property type="entry name" value="FMN-dependent nitroreductase-like"/>
    <property type="match status" value="1"/>
</dbReference>
<evidence type="ECO:0000313" key="3">
    <source>
        <dbReference type="Proteomes" id="UP000181980"/>
    </source>
</evidence>
<dbReference type="AlphaFoldDB" id="A0A1H5JY96"/>